<sequence length="76" mass="8267">MDKGLVIGLIGAAVTLSAYSQTMVSDTYCIMIGFLILMFGLLVREGFIPFYCEFVTKAWNENMSVSAERKAFGAGA</sequence>
<name>A0A200QEY1_MACCD</name>
<evidence type="ECO:0000256" key="1">
    <source>
        <dbReference type="SAM" id="Phobius"/>
    </source>
</evidence>
<dbReference type="AlphaFoldDB" id="A0A200QEY1"/>
<evidence type="ECO:0000313" key="3">
    <source>
        <dbReference type="Proteomes" id="UP000195402"/>
    </source>
</evidence>
<evidence type="ECO:0000313" key="2">
    <source>
        <dbReference type="EMBL" id="OVA08975.1"/>
    </source>
</evidence>
<dbReference type="Proteomes" id="UP000195402">
    <property type="component" value="Unassembled WGS sequence"/>
</dbReference>
<dbReference type="EMBL" id="MVGT01002224">
    <property type="protein sequence ID" value="OVA08975.1"/>
    <property type="molecule type" value="Genomic_DNA"/>
</dbReference>
<keyword evidence="1" id="KW-1133">Transmembrane helix</keyword>
<keyword evidence="3" id="KW-1185">Reference proteome</keyword>
<comment type="caution">
    <text evidence="2">The sequence shown here is derived from an EMBL/GenBank/DDBJ whole genome shotgun (WGS) entry which is preliminary data.</text>
</comment>
<gene>
    <name evidence="2" type="ORF">BVC80_9097g36</name>
</gene>
<feature type="transmembrane region" description="Helical" evidence="1">
    <location>
        <begin position="30"/>
        <end position="52"/>
    </location>
</feature>
<reference evidence="2 3" key="1">
    <citation type="journal article" date="2017" name="Mol. Plant">
        <title>The Genome of Medicinal Plant Macleaya cordata Provides New Insights into Benzylisoquinoline Alkaloids Metabolism.</title>
        <authorList>
            <person name="Liu X."/>
            <person name="Liu Y."/>
            <person name="Huang P."/>
            <person name="Ma Y."/>
            <person name="Qing Z."/>
            <person name="Tang Q."/>
            <person name="Cao H."/>
            <person name="Cheng P."/>
            <person name="Zheng Y."/>
            <person name="Yuan Z."/>
            <person name="Zhou Y."/>
            <person name="Liu J."/>
            <person name="Tang Z."/>
            <person name="Zhuo Y."/>
            <person name="Zhang Y."/>
            <person name="Yu L."/>
            <person name="Huang J."/>
            <person name="Yang P."/>
            <person name="Peng Q."/>
            <person name="Zhang J."/>
            <person name="Jiang W."/>
            <person name="Zhang Z."/>
            <person name="Lin K."/>
            <person name="Ro D.K."/>
            <person name="Chen X."/>
            <person name="Xiong X."/>
            <person name="Shang Y."/>
            <person name="Huang S."/>
            <person name="Zeng J."/>
        </authorList>
    </citation>
    <scope>NUCLEOTIDE SEQUENCE [LARGE SCALE GENOMIC DNA]</scope>
    <source>
        <strain evidence="3">cv. BLH2017</strain>
        <tissue evidence="2">Root</tissue>
    </source>
</reference>
<dbReference type="InParanoid" id="A0A200QEY1"/>
<dbReference type="OrthoDB" id="1934390at2759"/>
<keyword evidence="1" id="KW-0472">Membrane</keyword>
<keyword evidence="1" id="KW-0812">Transmembrane</keyword>
<accession>A0A200QEY1</accession>
<organism evidence="2 3">
    <name type="scientific">Macleaya cordata</name>
    <name type="common">Five-seeded plume-poppy</name>
    <name type="synonym">Bocconia cordata</name>
    <dbReference type="NCBI Taxonomy" id="56857"/>
    <lineage>
        <taxon>Eukaryota</taxon>
        <taxon>Viridiplantae</taxon>
        <taxon>Streptophyta</taxon>
        <taxon>Embryophyta</taxon>
        <taxon>Tracheophyta</taxon>
        <taxon>Spermatophyta</taxon>
        <taxon>Magnoliopsida</taxon>
        <taxon>Ranunculales</taxon>
        <taxon>Papaveraceae</taxon>
        <taxon>Papaveroideae</taxon>
        <taxon>Macleaya</taxon>
    </lineage>
</organism>
<protein>
    <submittedName>
        <fullName evidence="2">Uncharacterized protein</fullName>
    </submittedName>
</protein>
<dbReference type="FunCoup" id="A0A200QEY1">
    <property type="interactions" value="4"/>
</dbReference>
<proteinExistence type="predicted"/>